<accession>A0A448XE47</accession>
<evidence type="ECO:0000313" key="2">
    <source>
        <dbReference type="EMBL" id="VEL34493.1"/>
    </source>
</evidence>
<reference evidence="2" key="1">
    <citation type="submission" date="2018-11" db="EMBL/GenBank/DDBJ databases">
        <authorList>
            <consortium name="Pathogen Informatics"/>
        </authorList>
    </citation>
    <scope>NUCLEOTIDE SEQUENCE</scope>
</reference>
<comment type="caution">
    <text evidence="2">The sequence shown here is derived from an EMBL/GenBank/DDBJ whole genome shotgun (WGS) entry which is preliminary data.</text>
</comment>
<organism evidence="2 3">
    <name type="scientific">Protopolystoma xenopodis</name>
    <dbReference type="NCBI Taxonomy" id="117903"/>
    <lineage>
        <taxon>Eukaryota</taxon>
        <taxon>Metazoa</taxon>
        <taxon>Spiralia</taxon>
        <taxon>Lophotrochozoa</taxon>
        <taxon>Platyhelminthes</taxon>
        <taxon>Monogenea</taxon>
        <taxon>Polyopisthocotylea</taxon>
        <taxon>Polystomatidea</taxon>
        <taxon>Polystomatidae</taxon>
        <taxon>Protopolystoma</taxon>
    </lineage>
</organism>
<keyword evidence="3" id="KW-1185">Reference proteome</keyword>
<dbReference type="AlphaFoldDB" id="A0A448XE47"/>
<sequence>MKLSPTSGLLNSSYPTSPYQNLDSTTCVAPTDIPFLCRPGFVRSVSSTLASSRVSTDSGLASQDSPASDQAGLTFRPNPGSLTTHNEASSFNGSQPLPCSQRTLDIPNSAIKSHRCLLRPIRPIRPRQSSLSASSKAKSPFGRQVYTSLTQDQLAQENSTGPSSLLSSSTQSALNNSFSESFSILNQLSPGCQPINSKQSLFYPSSVLHPPLDSSPTWITAALKGDSAPHPLKLSSASARDHNRSRIYLIDLAREAGLPVADSLENLIALAQAYLVNT</sequence>
<name>A0A448XE47_9PLAT</name>
<protein>
    <submittedName>
        <fullName evidence="2">Uncharacterized protein</fullName>
    </submittedName>
</protein>
<dbReference type="OrthoDB" id="6493944at2759"/>
<gene>
    <name evidence="2" type="ORF">PXEA_LOCUS27933</name>
</gene>
<feature type="region of interest" description="Disordered" evidence="1">
    <location>
        <begin position="53"/>
        <end position="103"/>
    </location>
</feature>
<proteinExistence type="predicted"/>
<feature type="compositionally biased region" description="Polar residues" evidence="1">
    <location>
        <begin position="80"/>
        <end position="103"/>
    </location>
</feature>
<dbReference type="EMBL" id="CAAALY010247762">
    <property type="protein sequence ID" value="VEL34493.1"/>
    <property type="molecule type" value="Genomic_DNA"/>
</dbReference>
<evidence type="ECO:0000256" key="1">
    <source>
        <dbReference type="SAM" id="MobiDB-lite"/>
    </source>
</evidence>
<dbReference type="Proteomes" id="UP000784294">
    <property type="component" value="Unassembled WGS sequence"/>
</dbReference>
<evidence type="ECO:0000313" key="3">
    <source>
        <dbReference type="Proteomes" id="UP000784294"/>
    </source>
</evidence>
<feature type="compositionally biased region" description="Polar residues" evidence="1">
    <location>
        <begin position="59"/>
        <end position="68"/>
    </location>
</feature>